<accession>A0A7M1SWD1</accession>
<dbReference type="PROSITE" id="PS51257">
    <property type="entry name" value="PROKAR_LIPOPROTEIN"/>
    <property type="match status" value="1"/>
</dbReference>
<evidence type="ECO:0000256" key="3">
    <source>
        <dbReference type="ARBA" id="ARBA00022448"/>
    </source>
</evidence>
<name>A0A7M1SWD1_9MICO</name>
<dbReference type="Pfam" id="PF01547">
    <property type="entry name" value="SBP_bac_1"/>
    <property type="match status" value="1"/>
</dbReference>
<dbReference type="InterPro" id="IPR050490">
    <property type="entry name" value="Bact_solute-bd_prot1"/>
</dbReference>
<dbReference type="RefSeq" id="WP_193497721.1">
    <property type="nucleotide sequence ID" value="NZ_CP063169.1"/>
</dbReference>
<dbReference type="GO" id="GO:0030313">
    <property type="term" value="C:cell envelope"/>
    <property type="evidence" value="ECO:0007669"/>
    <property type="project" value="UniProtKB-SubCell"/>
</dbReference>
<proteinExistence type="inferred from homology"/>
<evidence type="ECO:0000256" key="1">
    <source>
        <dbReference type="ARBA" id="ARBA00004196"/>
    </source>
</evidence>
<keyword evidence="6" id="KW-1185">Reference proteome</keyword>
<organism evidence="5 6">
    <name type="scientific">Ruania alkalisoli</name>
    <dbReference type="NCBI Taxonomy" id="2779775"/>
    <lineage>
        <taxon>Bacteria</taxon>
        <taxon>Bacillati</taxon>
        <taxon>Actinomycetota</taxon>
        <taxon>Actinomycetes</taxon>
        <taxon>Micrococcales</taxon>
        <taxon>Ruaniaceae</taxon>
        <taxon>Ruania</taxon>
    </lineage>
</organism>
<keyword evidence="4" id="KW-0732">Signal</keyword>
<comment type="similarity">
    <text evidence="2">Belongs to the bacterial solute-binding protein 1 family.</text>
</comment>
<reference evidence="5 6" key="1">
    <citation type="submission" date="2020-10" db="EMBL/GenBank/DDBJ databases">
        <title>Haloactinobacterium sp. RN3S43, a bacterium isolated from saline soil.</title>
        <authorList>
            <person name="Sun J.-Q."/>
        </authorList>
    </citation>
    <scope>NUCLEOTIDE SEQUENCE [LARGE SCALE GENOMIC DNA]</scope>
    <source>
        <strain evidence="5 6">RN3S43</strain>
    </source>
</reference>
<gene>
    <name evidence="5" type="ORF">IM660_01690</name>
</gene>
<protein>
    <submittedName>
        <fullName evidence="5">Sugar ABC transporter substrate-binding protein</fullName>
    </submittedName>
</protein>
<evidence type="ECO:0000313" key="5">
    <source>
        <dbReference type="EMBL" id="QOR71052.1"/>
    </source>
</evidence>
<dbReference type="Gene3D" id="3.40.190.10">
    <property type="entry name" value="Periplasmic binding protein-like II"/>
    <property type="match status" value="1"/>
</dbReference>
<dbReference type="InterPro" id="IPR006059">
    <property type="entry name" value="SBP"/>
</dbReference>
<dbReference type="PANTHER" id="PTHR43649:SF31">
    <property type="entry name" value="SN-GLYCEROL-3-PHOSPHATE-BINDING PERIPLASMIC PROTEIN UGPB"/>
    <property type="match status" value="1"/>
</dbReference>
<dbReference type="PANTHER" id="PTHR43649">
    <property type="entry name" value="ARABINOSE-BINDING PROTEIN-RELATED"/>
    <property type="match status" value="1"/>
</dbReference>
<evidence type="ECO:0000256" key="2">
    <source>
        <dbReference type="ARBA" id="ARBA00008520"/>
    </source>
</evidence>
<evidence type="ECO:0000256" key="4">
    <source>
        <dbReference type="ARBA" id="ARBA00022729"/>
    </source>
</evidence>
<dbReference type="SUPFAM" id="SSF53850">
    <property type="entry name" value="Periplasmic binding protein-like II"/>
    <property type="match status" value="1"/>
</dbReference>
<dbReference type="EMBL" id="CP063169">
    <property type="protein sequence ID" value="QOR71052.1"/>
    <property type="molecule type" value="Genomic_DNA"/>
</dbReference>
<dbReference type="Proteomes" id="UP000593758">
    <property type="component" value="Chromosome"/>
</dbReference>
<evidence type="ECO:0000313" key="6">
    <source>
        <dbReference type="Proteomes" id="UP000593758"/>
    </source>
</evidence>
<sequence length="440" mass="46464">MSQSVTRSRTRIRTHGAVAVLAAGTLLLSACSGSGNSGGGSSDGSSTVTWSTWGSPEELERFEGFNEQFMADHEDITVELQPTAGYSDYHSKLLAQLTSGTAPDVFYVGDDRIGEFVDAGVLLPLSDLMDSDASQTPVDAFNPGVLGAGQTEDGEIYAVPNDVNPDALWYDKEALAAAGITEDPAELAANDEWTTETFLEMNDKLAEAGLIGSMYWNYYGTHWSWVSSQGGTAYDESGTFVGNTDATTVDAVQTFADYMQDGTFVVADTMPEGAGADSEFVTHGAGFFAQGRYTIGTLEEAGVAESYDIVRWPTPDGTAAPTTVAASYLVINADTPDPDAAFAFWTAYLSQEGQEFRLSEGGNAVPSIEGADDVVLADGYPEHAQTFLDMRDMGFANYAAESTVPGLSTDINEAMLNLYQGAGGTAQETLDQIAALAADG</sequence>
<keyword evidence="3" id="KW-0813">Transport</keyword>
<comment type="subcellular location">
    <subcellularLocation>
        <location evidence="1">Cell envelope</location>
    </subcellularLocation>
</comment>
<dbReference type="KEGG" id="halt:IM660_01690"/>
<dbReference type="AlphaFoldDB" id="A0A7M1SWD1"/>
<dbReference type="CDD" id="cd13585">
    <property type="entry name" value="PBP2_TMBP_like"/>
    <property type="match status" value="1"/>
</dbReference>